<evidence type="ECO:0000256" key="3">
    <source>
        <dbReference type="RuleBase" id="RU361235"/>
    </source>
</evidence>
<dbReference type="PROSITE" id="PS00122">
    <property type="entry name" value="CARBOXYLESTERASE_B_1"/>
    <property type="match status" value="1"/>
</dbReference>
<dbReference type="InterPro" id="IPR019819">
    <property type="entry name" value="Carboxylesterase_B_CS"/>
</dbReference>
<dbReference type="OrthoDB" id="408631at2759"/>
<evidence type="ECO:0000259" key="4">
    <source>
        <dbReference type="Pfam" id="PF00135"/>
    </source>
</evidence>
<accession>A0A5C3MA86</accession>
<keyword evidence="6" id="KW-1185">Reference proteome</keyword>
<dbReference type="InterPro" id="IPR002018">
    <property type="entry name" value="CarbesteraseB"/>
</dbReference>
<evidence type="ECO:0000313" key="6">
    <source>
        <dbReference type="Proteomes" id="UP000308652"/>
    </source>
</evidence>
<evidence type="ECO:0000313" key="5">
    <source>
        <dbReference type="EMBL" id="TFK42160.1"/>
    </source>
</evidence>
<gene>
    <name evidence="5" type="ORF">BDQ12DRAFT_762353</name>
</gene>
<evidence type="ECO:0000256" key="1">
    <source>
        <dbReference type="ARBA" id="ARBA00005964"/>
    </source>
</evidence>
<dbReference type="STRING" id="68775.A0A5C3MA86"/>
<dbReference type="Proteomes" id="UP000308652">
    <property type="component" value="Unassembled WGS sequence"/>
</dbReference>
<evidence type="ECO:0000256" key="2">
    <source>
        <dbReference type="ARBA" id="ARBA00022801"/>
    </source>
</evidence>
<dbReference type="InterPro" id="IPR029058">
    <property type="entry name" value="AB_hydrolase_fold"/>
</dbReference>
<dbReference type="SUPFAM" id="SSF53474">
    <property type="entry name" value="alpha/beta-Hydrolases"/>
    <property type="match status" value="1"/>
</dbReference>
<dbReference type="InterPro" id="IPR019826">
    <property type="entry name" value="Carboxylesterase_B_AS"/>
</dbReference>
<dbReference type="GO" id="GO:0016787">
    <property type="term" value="F:hydrolase activity"/>
    <property type="evidence" value="ECO:0007669"/>
    <property type="project" value="UniProtKB-KW"/>
</dbReference>
<dbReference type="PANTHER" id="PTHR11559">
    <property type="entry name" value="CARBOXYLESTERASE"/>
    <property type="match status" value="1"/>
</dbReference>
<feature type="chain" id="PRO_5023160175" description="Carboxylic ester hydrolase" evidence="3">
    <location>
        <begin position="18"/>
        <end position="528"/>
    </location>
</feature>
<keyword evidence="3" id="KW-0732">Signal</keyword>
<feature type="signal peptide" evidence="3">
    <location>
        <begin position="1"/>
        <end position="17"/>
    </location>
</feature>
<dbReference type="EC" id="3.1.1.-" evidence="3"/>
<dbReference type="Gene3D" id="3.40.50.1820">
    <property type="entry name" value="alpha/beta hydrolase"/>
    <property type="match status" value="1"/>
</dbReference>
<dbReference type="InterPro" id="IPR050309">
    <property type="entry name" value="Type-B_Carboxylest/Lipase"/>
</dbReference>
<keyword evidence="2 3" id="KW-0378">Hydrolase</keyword>
<dbReference type="AlphaFoldDB" id="A0A5C3MA86"/>
<dbReference type="EMBL" id="ML213593">
    <property type="protein sequence ID" value="TFK42160.1"/>
    <property type="molecule type" value="Genomic_DNA"/>
</dbReference>
<dbReference type="PROSITE" id="PS00941">
    <property type="entry name" value="CARBOXYLESTERASE_B_2"/>
    <property type="match status" value="1"/>
</dbReference>
<protein>
    <recommendedName>
        <fullName evidence="3">Carboxylic ester hydrolase</fullName>
        <ecNumber evidence="3">3.1.1.-</ecNumber>
    </recommendedName>
</protein>
<proteinExistence type="inferred from homology"/>
<comment type="similarity">
    <text evidence="1 3">Belongs to the type-B carboxylesterase/lipase family.</text>
</comment>
<organism evidence="5 6">
    <name type="scientific">Crucibulum laeve</name>
    <dbReference type="NCBI Taxonomy" id="68775"/>
    <lineage>
        <taxon>Eukaryota</taxon>
        <taxon>Fungi</taxon>
        <taxon>Dikarya</taxon>
        <taxon>Basidiomycota</taxon>
        <taxon>Agaricomycotina</taxon>
        <taxon>Agaricomycetes</taxon>
        <taxon>Agaricomycetidae</taxon>
        <taxon>Agaricales</taxon>
        <taxon>Agaricineae</taxon>
        <taxon>Nidulariaceae</taxon>
        <taxon>Crucibulum</taxon>
    </lineage>
</organism>
<sequence>MLILTVLLTLAMALVLTSPVLDLGPPTAMLDSAMVSGLNDDGLTKFLGIRFAYPPIGDRRFRPPDSLPPYTTSITATQYGPACPQQSASFLHVPNIIDELENVVDKVLNHTEKQESEDCLTINVIRPENVTSSDKLPVVLWIFGVFVSSNDDNAVALVQRSVELGQPVVYAAMNYRGTQLTQNLAFGFLASQEVKDADVGNLGLRDQREAMRWVQKYISAFGGDPNKVTLWGQSAGAISISLQMLINGTETNDLYRAAFMQSGAPIPVGSITGGQKYYDFLVSETECSESNDTLSCLRNSLNLVWTPRADGTYLKENPQYLVEHNMVAGVPMVSGNCDDEGTVFSFSSTNITTPEQFKKWVKEIYVPNAPDGELNQILNLYPQTPSYGSPFDTGSLNDLTPQFKRIAAFQGDVVFQAPRRYFIQRRSGHQKIWSYLSMRDKYLPYLGSFHASDLSAGLLNDYLIRFASMLDPTKDKDNNTVVNWPEYTTESPNLYTFRPFNSDPNITQDTYRDQAISQLANLSLIYPL</sequence>
<reference evidence="5 6" key="1">
    <citation type="journal article" date="2019" name="Nat. Ecol. Evol.">
        <title>Megaphylogeny resolves global patterns of mushroom evolution.</title>
        <authorList>
            <person name="Varga T."/>
            <person name="Krizsan K."/>
            <person name="Foldi C."/>
            <person name="Dima B."/>
            <person name="Sanchez-Garcia M."/>
            <person name="Sanchez-Ramirez S."/>
            <person name="Szollosi G.J."/>
            <person name="Szarkandi J.G."/>
            <person name="Papp V."/>
            <person name="Albert L."/>
            <person name="Andreopoulos W."/>
            <person name="Angelini C."/>
            <person name="Antonin V."/>
            <person name="Barry K.W."/>
            <person name="Bougher N.L."/>
            <person name="Buchanan P."/>
            <person name="Buyck B."/>
            <person name="Bense V."/>
            <person name="Catcheside P."/>
            <person name="Chovatia M."/>
            <person name="Cooper J."/>
            <person name="Damon W."/>
            <person name="Desjardin D."/>
            <person name="Finy P."/>
            <person name="Geml J."/>
            <person name="Haridas S."/>
            <person name="Hughes K."/>
            <person name="Justo A."/>
            <person name="Karasinski D."/>
            <person name="Kautmanova I."/>
            <person name="Kiss B."/>
            <person name="Kocsube S."/>
            <person name="Kotiranta H."/>
            <person name="LaButti K.M."/>
            <person name="Lechner B.E."/>
            <person name="Liimatainen K."/>
            <person name="Lipzen A."/>
            <person name="Lukacs Z."/>
            <person name="Mihaltcheva S."/>
            <person name="Morgado L.N."/>
            <person name="Niskanen T."/>
            <person name="Noordeloos M.E."/>
            <person name="Ohm R.A."/>
            <person name="Ortiz-Santana B."/>
            <person name="Ovrebo C."/>
            <person name="Racz N."/>
            <person name="Riley R."/>
            <person name="Savchenko A."/>
            <person name="Shiryaev A."/>
            <person name="Soop K."/>
            <person name="Spirin V."/>
            <person name="Szebenyi C."/>
            <person name="Tomsovsky M."/>
            <person name="Tulloss R.E."/>
            <person name="Uehling J."/>
            <person name="Grigoriev I.V."/>
            <person name="Vagvolgyi C."/>
            <person name="Papp T."/>
            <person name="Martin F.M."/>
            <person name="Miettinen O."/>
            <person name="Hibbett D.S."/>
            <person name="Nagy L.G."/>
        </authorList>
    </citation>
    <scope>NUCLEOTIDE SEQUENCE [LARGE SCALE GENOMIC DNA]</scope>
    <source>
        <strain evidence="5 6">CBS 166.37</strain>
    </source>
</reference>
<name>A0A5C3MA86_9AGAR</name>
<dbReference type="Pfam" id="PF00135">
    <property type="entry name" value="COesterase"/>
    <property type="match status" value="1"/>
</dbReference>
<feature type="domain" description="Carboxylesterase type B" evidence="4">
    <location>
        <begin position="42"/>
        <end position="454"/>
    </location>
</feature>